<evidence type="ECO:0000313" key="4">
    <source>
        <dbReference type="Proteomes" id="UP000597989"/>
    </source>
</evidence>
<organism evidence="3 4">
    <name type="scientific">Saccharopolyspora thermophila</name>
    <dbReference type="NCBI Taxonomy" id="89367"/>
    <lineage>
        <taxon>Bacteria</taxon>
        <taxon>Bacillati</taxon>
        <taxon>Actinomycetota</taxon>
        <taxon>Actinomycetes</taxon>
        <taxon>Pseudonocardiales</taxon>
        <taxon>Pseudonocardiaceae</taxon>
        <taxon>Saccharopolyspora</taxon>
    </lineage>
</organism>
<dbReference type="Proteomes" id="UP001500220">
    <property type="component" value="Unassembled WGS sequence"/>
</dbReference>
<evidence type="ECO:0000313" key="2">
    <source>
        <dbReference type="EMBL" id="GAA0505220.1"/>
    </source>
</evidence>
<name>A0A917NFK4_9PSEU</name>
<feature type="transmembrane region" description="Helical" evidence="1">
    <location>
        <begin position="57"/>
        <end position="80"/>
    </location>
</feature>
<keyword evidence="1" id="KW-0472">Membrane</keyword>
<dbReference type="Proteomes" id="UP000597989">
    <property type="component" value="Unassembled WGS sequence"/>
</dbReference>
<comment type="caution">
    <text evidence="3">The sequence shown here is derived from an EMBL/GenBank/DDBJ whole genome shotgun (WGS) entry which is preliminary data.</text>
</comment>
<evidence type="ECO:0000256" key="1">
    <source>
        <dbReference type="SAM" id="Phobius"/>
    </source>
</evidence>
<keyword evidence="1" id="KW-1133">Transmembrane helix</keyword>
<accession>A0A917NFK4</accession>
<proteinExistence type="predicted"/>
<sequence>MEPPPRPLRWAVVLWWAVAIVLLLQVALLWADRAELPQRLVERQVAPAEAAARAHHLLLVNTGVAVVFAAAYLGFGALLFRRRAWARNAVSVFALVHLVMLLATGAVFGVHAVLLVLGVAAGVLLWRRASTDWLTGER</sequence>
<keyword evidence="1" id="KW-0812">Transmembrane</keyword>
<reference evidence="3" key="4">
    <citation type="submission" date="2020-09" db="EMBL/GenBank/DDBJ databases">
        <authorList>
            <person name="Sun Q."/>
            <person name="Zhou Y."/>
        </authorList>
    </citation>
    <scope>NUCLEOTIDE SEQUENCE</scope>
    <source>
        <strain evidence="3">CGMCC 4.7206</strain>
    </source>
</reference>
<reference evidence="3 4" key="2">
    <citation type="journal article" date="2014" name="Int. J. Syst. Evol. Microbiol.">
        <title>Complete genome sequence of Corynebacterium casei LMG S-19264T (=DSM 44701T), isolated from a smear-ripened cheese.</title>
        <authorList>
            <consortium name="US DOE Joint Genome Institute (JGI-PGF)"/>
            <person name="Walter F."/>
            <person name="Albersmeier A."/>
            <person name="Kalinowski J."/>
            <person name="Ruckert C."/>
        </authorList>
    </citation>
    <scope>NUCLEOTIDE SEQUENCE [LARGE SCALE GENOMIC DNA]</scope>
    <source>
        <strain evidence="3 4">CGMCC 4.7206</strain>
    </source>
</reference>
<dbReference type="AlphaFoldDB" id="A0A917NFK4"/>
<feature type="transmembrane region" description="Helical" evidence="1">
    <location>
        <begin position="92"/>
        <end position="125"/>
    </location>
</feature>
<protein>
    <submittedName>
        <fullName evidence="3">Uncharacterized protein</fullName>
    </submittedName>
</protein>
<reference evidence="5" key="3">
    <citation type="journal article" date="2019" name="Int. J. Syst. Evol. Microbiol.">
        <title>The Global Catalogue of Microorganisms (GCM) 10K type strain sequencing project: providing services to taxonomists for standard genome sequencing and annotation.</title>
        <authorList>
            <consortium name="The Broad Institute Genomics Platform"/>
            <consortium name="The Broad Institute Genome Sequencing Center for Infectious Disease"/>
            <person name="Wu L."/>
            <person name="Ma J."/>
        </authorList>
    </citation>
    <scope>NUCLEOTIDE SEQUENCE [LARGE SCALE GENOMIC DNA]</scope>
    <source>
        <strain evidence="5">JCM 10664</strain>
    </source>
</reference>
<dbReference type="EMBL" id="BMMT01000011">
    <property type="protein sequence ID" value="GGI93187.1"/>
    <property type="molecule type" value="Genomic_DNA"/>
</dbReference>
<reference evidence="2" key="1">
    <citation type="journal article" date="2014" name="Int. J. Syst. Evol. Microbiol.">
        <title>Complete genome of a new Firmicutes species belonging to the dominant human colonic microbiota ('Ruminococcus bicirculans') reveals two chromosomes and a selective capacity to utilize plant glucans.</title>
        <authorList>
            <consortium name="NISC Comparative Sequencing Program"/>
            <person name="Wegmann U."/>
            <person name="Louis P."/>
            <person name="Goesmann A."/>
            <person name="Henrissat B."/>
            <person name="Duncan S.H."/>
            <person name="Flint H.J."/>
        </authorList>
    </citation>
    <scope>NUCLEOTIDE SEQUENCE</scope>
    <source>
        <strain evidence="2">JCM 10664</strain>
    </source>
</reference>
<feature type="transmembrane region" description="Helical" evidence="1">
    <location>
        <begin position="12"/>
        <end position="31"/>
    </location>
</feature>
<keyword evidence="5" id="KW-1185">Reference proteome</keyword>
<dbReference type="EMBL" id="BAAAHC010000003">
    <property type="protein sequence ID" value="GAA0505220.1"/>
    <property type="molecule type" value="Genomic_DNA"/>
</dbReference>
<gene>
    <name evidence="2" type="ORF">GCM10009545_04000</name>
    <name evidence="3" type="ORF">GCM10011581_32850</name>
</gene>
<evidence type="ECO:0000313" key="3">
    <source>
        <dbReference type="EMBL" id="GGI93187.1"/>
    </source>
</evidence>
<evidence type="ECO:0000313" key="5">
    <source>
        <dbReference type="Proteomes" id="UP001500220"/>
    </source>
</evidence>
<reference evidence="2" key="5">
    <citation type="submission" date="2023-12" db="EMBL/GenBank/DDBJ databases">
        <authorList>
            <person name="Sun Q."/>
            <person name="Inoue M."/>
        </authorList>
    </citation>
    <scope>NUCLEOTIDE SEQUENCE</scope>
    <source>
        <strain evidence="2">JCM 10664</strain>
    </source>
</reference>